<gene>
    <name evidence="1" type="ORF">CA85_37240</name>
</gene>
<dbReference type="RefSeq" id="WP_246112909.1">
    <property type="nucleotide sequence ID" value="NZ_SJPK01000010.1"/>
</dbReference>
<name>A0A5C5XQ43_9BACT</name>
<evidence type="ECO:0008006" key="3">
    <source>
        <dbReference type="Google" id="ProtNLM"/>
    </source>
</evidence>
<proteinExistence type="predicted"/>
<protein>
    <recommendedName>
        <fullName evidence="3">WYL domain-containing protein</fullName>
    </recommendedName>
</protein>
<dbReference type="Proteomes" id="UP000318053">
    <property type="component" value="Unassembled WGS sequence"/>
</dbReference>
<reference evidence="1 2" key="1">
    <citation type="submission" date="2019-02" db="EMBL/GenBank/DDBJ databases">
        <title>Deep-cultivation of Planctomycetes and their phenomic and genomic characterization uncovers novel biology.</title>
        <authorList>
            <person name="Wiegand S."/>
            <person name="Jogler M."/>
            <person name="Boedeker C."/>
            <person name="Pinto D."/>
            <person name="Vollmers J."/>
            <person name="Rivas-Marin E."/>
            <person name="Kohn T."/>
            <person name="Peeters S.H."/>
            <person name="Heuer A."/>
            <person name="Rast P."/>
            <person name="Oberbeckmann S."/>
            <person name="Bunk B."/>
            <person name="Jeske O."/>
            <person name="Meyerdierks A."/>
            <person name="Storesund J.E."/>
            <person name="Kallscheuer N."/>
            <person name="Luecker S."/>
            <person name="Lage O.M."/>
            <person name="Pohl T."/>
            <person name="Merkel B.J."/>
            <person name="Hornburger P."/>
            <person name="Mueller R.-W."/>
            <person name="Bruemmer F."/>
            <person name="Labrenz M."/>
            <person name="Spormann A.M."/>
            <person name="Op Den Camp H."/>
            <person name="Overmann J."/>
            <person name="Amann R."/>
            <person name="Jetten M.S.M."/>
            <person name="Mascher T."/>
            <person name="Medema M.H."/>
            <person name="Devos D.P."/>
            <person name="Kaster A.-K."/>
            <person name="Ovreas L."/>
            <person name="Rohde M."/>
            <person name="Galperin M.Y."/>
            <person name="Jogler C."/>
        </authorList>
    </citation>
    <scope>NUCLEOTIDE SEQUENCE [LARGE SCALE GENOMIC DNA]</scope>
    <source>
        <strain evidence="1 2">CA85</strain>
    </source>
</reference>
<sequence length="111" mass="12943">MTTLTLDPAVSSAPFAIAPSRRRKPLTTQQMLRIAMLDSDEWVVELEYADSKGKRTRRTVSPIRYSNSDRFLGLCLCREQPRQFYFNRCSNIRLIRSEDVIMPVEMIELED</sequence>
<organism evidence="1 2">
    <name type="scientific">Allorhodopirellula solitaria</name>
    <dbReference type="NCBI Taxonomy" id="2527987"/>
    <lineage>
        <taxon>Bacteria</taxon>
        <taxon>Pseudomonadati</taxon>
        <taxon>Planctomycetota</taxon>
        <taxon>Planctomycetia</taxon>
        <taxon>Pirellulales</taxon>
        <taxon>Pirellulaceae</taxon>
        <taxon>Allorhodopirellula</taxon>
    </lineage>
</organism>
<dbReference type="EMBL" id="SJPK01000010">
    <property type="protein sequence ID" value="TWT64591.1"/>
    <property type="molecule type" value="Genomic_DNA"/>
</dbReference>
<accession>A0A5C5XQ43</accession>
<dbReference type="AlphaFoldDB" id="A0A5C5XQ43"/>
<evidence type="ECO:0000313" key="1">
    <source>
        <dbReference type="EMBL" id="TWT64591.1"/>
    </source>
</evidence>
<keyword evidence="2" id="KW-1185">Reference proteome</keyword>
<comment type="caution">
    <text evidence="1">The sequence shown here is derived from an EMBL/GenBank/DDBJ whole genome shotgun (WGS) entry which is preliminary data.</text>
</comment>
<evidence type="ECO:0000313" key="2">
    <source>
        <dbReference type="Proteomes" id="UP000318053"/>
    </source>
</evidence>